<evidence type="ECO:0000259" key="1">
    <source>
        <dbReference type="Pfam" id="PF07985"/>
    </source>
</evidence>
<dbReference type="EMBL" id="VICG01000016">
    <property type="protein sequence ID" value="KAA8564012.1"/>
    <property type="molecule type" value="Genomic_DNA"/>
</dbReference>
<dbReference type="PANTHER" id="PTHR42080">
    <property type="entry name" value="SRR1 DOMAIN-CONTAINING PROTEIN"/>
    <property type="match status" value="1"/>
</dbReference>
<sequence length="409" mass="45753">MQISRSGLEDDLPEPNISKDIMATLNTSLFSQVGLKNPDPVDTIDQNPIDHNTLKHMNTKDRNRRVVGRANFFGQLSFLPYTLDAKNCSVDMRDARRKAAEGDNICNTSPTLALKMPTESLIEAYPSSEEYNQQGQKFWQERENAYQSADALDVAFREAIARFGSTMLCEQLKKLTEKLCQDKKFDKIVAFGGNTLGHKNQPPMAQGVKLFAQHAALLSIRDNWVKLNDGKSKDDFEIYLQDPLYNKNDLEVAKRHGMTIVCGDLCHQMGWVLIDDRTLVVDLDVPHEVNLPRLVFEISRPAGLLICSPPKYTAGSEELISFTVSPSPSDRVFAYTLAGKDITVPHYGLSEPIFKNWVDEYELRCLDKNKLEIGVAQKSSSTIAKAEADGYNGVSYLGSSGPILLRRTT</sequence>
<dbReference type="VEuPathDB" id="FungiDB:MFRU_032g00190"/>
<proteinExistence type="predicted"/>
<dbReference type="PANTHER" id="PTHR42080:SF1">
    <property type="entry name" value="SRR1-LIKE DOMAIN-CONTAINING PROTEIN"/>
    <property type="match status" value="1"/>
</dbReference>
<dbReference type="Pfam" id="PF07985">
    <property type="entry name" value="SRR1"/>
    <property type="match status" value="1"/>
</dbReference>
<organism evidence="2 3">
    <name type="scientific">Monilinia fructicola</name>
    <name type="common">Brown rot fungus</name>
    <name type="synonym">Ciboria fructicola</name>
    <dbReference type="NCBI Taxonomy" id="38448"/>
    <lineage>
        <taxon>Eukaryota</taxon>
        <taxon>Fungi</taxon>
        <taxon>Dikarya</taxon>
        <taxon>Ascomycota</taxon>
        <taxon>Pezizomycotina</taxon>
        <taxon>Leotiomycetes</taxon>
        <taxon>Helotiales</taxon>
        <taxon>Sclerotiniaceae</taxon>
        <taxon>Monilinia</taxon>
    </lineage>
</organism>
<gene>
    <name evidence="2" type="ORF">EYC84_012009</name>
</gene>
<evidence type="ECO:0000313" key="2">
    <source>
        <dbReference type="EMBL" id="KAA8564012.1"/>
    </source>
</evidence>
<comment type="caution">
    <text evidence="2">The sequence shown here is derived from an EMBL/GenBank/DDBJ whole genome shotgun (WGS) entry which is preliminary data.</text>
</comment>
<name>A0A5M9J852_MONFR</name>
<protein>
    <recommendedName>
        <fullName evidence="1">SRR1-like domain-containing protein</fullName>
    </recommendedName>
</protein>
<evidence type="ECO:0000313" key="3">
    <source>
        <dbReference type="Proteomes" id="UP000322873"/>
    </source>
</evidence>
<accession>A0A5M9J852</accession>
<dbReference type="AlphaFoldDB" id="A0A5M9J852"/>
<dbReference type="InterPro" id="IPR012942">
    <property type="entry name" value="SRR1-like"/>
</dbReference>
<feature type="domain" description="SRR1-like" evidence="1">
    <location>
        <begin position="174"/>
        <end position="283"/>
    </location>
</feature>
<dbReference type="Proteomes" id="UP000322873">
    <property type="component" value="Unassembled WGS sequence"/>
</dbReference>
<reference evidence="2 3" key="1">
    <citation type="submission" date="2019-06" db="EMBL/GenBank/DDBJ databases">
        <title>Genome Sequence of the Brown Rot Fungal Pathogen Monilinia fructicola.</title>
        <authorList>
            <person name="De Miccolis Angelini R.M."/>
            <person name="Landi L."/>
            <person name="Abate D."/>
            <person name="Pollastro S."/>
            <person name="Romanazzi G."/>
            <person name="Faretra F."/>
        </authorList>
    </citation>
    <scope>NUCLEOTIDE SEQUENCE [LARGE SCALE GENOMIC DNA]</scope>
    <source>
        <strain evidence="2 3">Mfrc123</strain>
    </source>
</reference>
<keyword evidence="3" id="KW-1185">Reference proteome</keyword>